<evidence type="ECO:0000256" key="1">
    <source>
        <dbReference type="SAM" id="Phobius"/>
    </source>
</evidence>
<proteinExistence type="predicted"/>
<organism evidence="2 3">
    <name type="scientific">Allorhodopirellula solitaria</name>
    <dbReference type="NCBI Taxonomy" id="2527987"/>
    <lineage>
        <taxon>Bacteria</taxon>
        <taxon>Pseudomonadati</taxon>
        <taxon>Planctomycetota</taxon>
        <taxon>Planctomycetia</taxon>
        <taxon>Pirellulales</taxon>
        <taxon>Pirellulaceae</taxon>
        <taxon>Allorhodopirellula</taxon>
    </lineage>
</organism>
<keyword evidence="1" id="KW-0812">Transmembrane</keyword>
<reference evidence="2 3" key="1">
    <citation type="submission" date="2019-02" db="EMBL/GenBank/DDBJ databases">
        <title>Deep-cultivation of Planctomycetes and their phenomic and genomic characterization uncovers novel biology.</title>
        <authorList>
            <person name="Wiegand S."/>
            <person name="Jogler M."/>
            <person name="Boedeker C."/>
            <person name="Pinto D."/>
            <person name="Vollmers J."/>
            <person name="Rivas-Marin E."/>
            <person name="Kohn T."/>
            <person name="Peeters S.H."/>
            <person name="Heuer A."/>
            <person name="Rast P."/>
            <person name="Oberbeckmann S."/>
            <person name="Bunk B."/>
            <person name="Jeske O."/>
            <person name="Meyerdierks A."/>
            <person name="Storesund J.E."/>
            <person name="Kallscheuer N."/>
            <person name="Luecker S."/>
            <person name="Lage O.M."/>
            <person name="Pohl T."/>
            <person name="Merkel B.J."/>
            <person name="Hornburger P."/>
            <person name="Mueller R.-W."/>
            <person name="Bruemmer F."/>
            <person name="Labrenz M."/>
            <person name="Spormann A.M."/>
            <person name="Op Den Camp H."/>
            <person name="Overmann J."/>
            <person name="Amann R."/>
            <person name="Jetten M.S.M."/>
            <person name="Mascher T."/>
            <person name="Medema M.H."/>
            <person name="Devos D.P."/>
            <person name="Kaster A.-K."/>
            <person name="Ovreas L."/>
            <person name="Rohde M."/>
            <person name="Galperin M.Y."/>
            <person name="Jogler C."/>
        </authorList>
    </citation>
    <scope>NUCLEOTIDE SEQUENCE [LARGE SCALE GENOMIC DNA]</scope>
    <source>
        <strain evidence="2 3">CA85</strain>
    </source>
</reference>
<dbReference type="RefSeq" id="WP_146391494.1">
    <property type="nucleotide sequence ID" value="NZ_SJPK01000005.1"/>
</dbReference>
<comment type="caution">
    <text evidence="2">The sequence shown here is derived from an EMBL/GenBank/DDBJ whole genome shotgun (WGS) entry which is preliminary data.</text>
</comment>
<evidence type="ECO:0000313" key="3">
    <source>
        <dbReference type="Proteomes" id="UP000318053"/>
    </source>
</evidence>
<dbReference type="EMBL" id="SJPK01000005">
    <property type="protein sequence ID" value="TWT66365.1"/>
    <property type="molecule type" value="Genomic_DNA"/>
</dbReference>
<feature type="transmembrane region" description="Helical" evidence="1">
    <location>
        <begin position="13"/>
        <end position="36"/>
    </location>
</feature>
<accession>A0A5C5XWU4</accession>
<keyword evidence="1" id="KW-1133">Transmembrane helix</keyword>
<gene>
    <name evidence="2" type="ORF">CA85_24590</name>
</gene>
<name>A0A5C5XWU4_9BACT</name>
<dbReference type="Proteomes" id="UP000318053">
    <property type="component" value="Unassembled WGS sequence"/>
</dbReference>
<dbReference type="AlphaFoldDB" id="A0A5C5XWU4"/>
<evidence type="ECO:0000313" key="2">
    <source>
        <dbReference type="EMBL" id="TWT66365.1"/>
    </source>
</evidence>
<keyword evidence="1" id="KW-0472">Membrane</keyword>
<sequence length="302" mass="33629">MRGQQDPGSSFELFLDTICNTFGGIVFLAILLAVMLQNRAMVQMEESDAGTQASAEQVRKTMAELAEVSSKQQLLKMSLSAMPSRRTSVDDREFLRLQQRQSQLMQGIDAALAGEADTSKLLAERLEANAVQRLENAAIPEELREARRLAATTRSEFKRLVDSKQETLRVPRVRSSGRSSLLVLIQDSKLYLAKMPSSFSRGFNEKQVSTRTAADTGIEITPIANTGWDLRRGEGAREFQHLVQQAKSGGHAITIAIWPDSYEQFSDLRERMIESGVLYQLWPQSNDDVLKVYIGVGTSSVQ</sequence>
<keyword evidence="3" id="KW-1185">Reference proteome</keyword>
<dbReference type="OrthoDB" id="251046at2"/>
<protein>
    <submittedName>
        <fullName evidence="2">Uncharacterized protein</fullName>
    </submittedName>
</protein>